<evidence type="ECO:0000256" key="3">
    <source>
        <dbReference type="ARBA" id="ARBA00022475"/>
    </source>
</evidence>
<keyword evidence="3" id="KW-1003">Cell membrane</keyword>
<comment type="subcellular location">
    <subcellularLocation>
        <location evidence="1">Cell membrane</location>
        <topology evidence="1">Multi-pass membrane protein</topology>
    </subcellularLocation>
</comment>
<reference evidence="9 10" key="1">
    <citation type="submission" date="2024-09" db="EMBL/GenBank/DDBJ databases">
        <authorList>
            <person name="Sun Q."/>
            <person name="Mori K."/>
        </authorList>
    </citation>
    <scope>NUCLEOTIDE SEQUENCE [LARGE SCALE GENOMIC DNA]</scope>
    <source>
        <strain evidence="9 10">TBRC 3947</strain>
    </source>
</reference>
<feature type="transmembrane region" description="Helical" evidence="7">
    <location>
        <begin position="371"/>
        <end position="392"/>
    </location>
</feature>
<dbReference type="EMBL" id="JBHLUH010000052">
    <property type="protein sequence ID" value="MFC0530930.1"/>
    <property type="molecule type" value="Genomic_DNA"/>
</dbReference>
<name>A0ABV6M887_9ACTN</name>
<dbReference type="Gene3D" id="3.10.20.90">
    <property type="entry name" value="Phosphatidylinositol 3-kinase Catalytic Subunit, Chain A, domain 1"/>
    <property type="match status" value="1"/>
</dbReference>
<evidence type="ECO:0000259" key="8">
    <source>
        <dbReference type="Pfam" id="PF19053"/>
    </source>
</evidence>
<evidence type="ECO:0000313" key="10">
    <source>
        <dbReference type="Proteomes" id="UP001589867"/>
    </source>
</evidence>
<evidence type="ECO:0000256" key="5">
    <source>
        <dbReference type="ARBA" id="ARBA00022989"/>
    </source>
</evidence>
<keyword evidence="6 7" id="KW-0472">Membrane</keyword>
<feature type="transmembrane region" description="Helical" evidence="7">
    <location>
        <begin position="263"/>
        <end position="283"/>
    </location>
</feature>
<dbReference type="Proteomes" id="UP001589867">
    <property type="component" value="Unassembled WGS sequence"/>
</dbReference>
<gene>
    <name evidence="9" type="primary">eccD</name>
    <name evidence="9" type="ORF">ACFFIA_25125</name>
</gene>
<evidence type="ECO:0000256" key="1">
    <source>
        <dbReference type="ARBA" id="ARBA00004651"/>
    </source>
</evidence>
<evidence type="ECO:0000256" key="2">
    <source>
        <dbReference type="ARBA" id="ARBA00006162"/>
    </source>
</evidence>
<dbReference type="RefSeq" id="WP_377254441.1">
    <property type="nucleotide sequence ID" value="NZ_JBHLUH010000052.1"/>
</dbReference>
<dbReference type="InterPro" id="IPR024962">
    <property type="entry name" value="YukD-like"/>
</dbReference>
<feature type="transmembrane region" description="Helical" evidence="7">
    <location>
        <begin position="336"/>
        <end position="359"/>
    </location>
</feature>
<dbReference type="Pfam" id="PF08817">
    <property type="entry name" value="YukD"/>
    <property type="match status" value="1"/>
</dbReference>
<dbReference type="PIRSF" id="PIRSF017804">
    <property type="entry name" value="Secretion_EccD1"/>
    <property type="match status" value="1"/>
</dbReference>
<protein>
    <submittedName>
        <fullName evidence="9">Type VII secretion integral membrane protein EccD</fullName>
    </submittedName>
</protein>
<feature type="transmembrane region" description="Helical" evidence="7">
    <location>
        <begin position="150"/>
        <end position="169"/>
    </location>
</feature>
<keyword evidence="4 7" id="KW-0812">Transmembrane</keyword>
<evidence type="ECO:0000256" key="4">
    <source>
        <dbReference type="ARBA" id="ARBA00022692"/>
    </source>
</evidence>
<dbReference type="InterPro" id="IPR044049">
    <property type="entry name" value="EccD_transm"/>
</dbReference>
<feature type="transmembrane region" description="Helical" evidence="7">
    <location>
        <begin position="125"/>
        <end position="144"/>
    </location>
</feature>
<feature type="transmembrane region" description="Helical" evidence="7">
    <location>
        <begin position="181"/>
        <end position="198"/>
    </location>
</feature>
<keyword evidence="10" id="KW-1185">Reference proteome</keyword>
<evidence type="ECO:0000256" key="6">
    <source>
        <dbReference type="ARBA" id="ARBA00023136"/>
    </source>
</evidence>
<proteinExistence type="inferred from homology"/>
<keyword evidence="5 7" id="KW-1133">Transmembrane helix</keyword>
<feature type="transmembrane region" description="Helical" evidence="7">
    <location>
        <begin position="218"/>
        <end position="251"/>
    </location>
</feature>
<feature type="transmembrane region" description="Helical" evidence="7">
    <location>
        <begin position="398"/>
        <end position="419"/>
    </location>
</feature>
<dbReference type="NCBIfam" id="TIGR03920">
    <property type="entry name" value="T7SS_EccD"/>
    <property type="match status" value="1"/>
</dbReference>
<dbReference type="Pfam" id="PF19053">
    <property type="entry name" value="EccD"/>
    <property type="match status" value="1"/>
</dbReference>
<dbReference type="InterPro" id="IPR006707">
    <property type="entry name" value="T7SS_EccD"/>
</dbReference>
<comment type="similarity">
    <text evidence="2">Belongs to the EccD/Snm4 family.</text>
</comment>
<feature type="domain" description="EccD-like transmembrane" evidence="8">
    <location>
        <begin position="123"/>
        <end position="462"/>
    </location>
</feature>
<sequence length="465" mass="47909">MESLARQRLAAPVRLRFVLGVRKADIVLPGETPLVDLLPEVLLQLDPDAADHGAEHDGWVVQRLGQAPLDEERTAVELHLLDGETLHFRPRAEQLPPIDFDDLVDGVADQSRTSPYRWSVPRTRAMLLAIGALVLAGGLLVLGLDGPVGLRAGVAALLAVPLLAAAGLVSRAVPDPQTGTLLAAAATAYAAMAGWLGAEALAPYSDTAVRVSLASLAALVMLVAGAALVAAGALLFTGAISFVATGAVTALLAAVGPVTPQEAAACGLVLTLLIALMLPPLGFRLGGLALPLLPGKPEQLSEDIDPAPYRMVVDRGSAGLAYHAALTVGVGAAQTVGAAVLVAPGGGWPMILALVLATLISMRSRHLSGLVVRWATLTPALALVLFDLLRFAADRTDLARTAVLAPAVVAVAGAVLTAAGTLPGRRLRPYWGRTVDILEIVIAVSLIPLLGAVLGIYQMVRAWAS</sequence>
<evidence type="ECO:0000313" key="9">
    <source>
        <dbReference type="EMBL" id="MFC0530930.1"/>
    </source>
</evidence>
<accession>A0ABV6M887</accession>
<comment type="caution">
    <text evidence="9">The sequence shown here is derived from an EMBL/GenBank/DDBJ whole genome shotgun (WGS) entry which is preliminary data.</text>
</comment>
<feature type="transmembrane region" description="Helical" evidence="7">
    <location>
        <begin position="440"/>
        <end position="460"/>
    </location>
</feature>
<organism evidence="9 10">
    <name type="scientific">Phytohabitans kaempferiae</name>
    <dbReference type="NCBI Taxonomy" id="1620943"/>
    <lineage>
        <taxon>Bacteria</taxon>
        <taxon>Bacillati</taxon>
        <taxon>Actinomycetota</taxon>
        <taxon>Actinomycetes</taxon>
        <taxon>Micromonosporales</taxon>
        <taxon>Micromonosporaceae</taxon>
    </lineage>
</organism>
<evidence type="ECO:0000256" key="7">
    <source>
        <dbReference type="SAM" id="Phobius"/>
    </source>
</evidence>